<dbReference type="Pfam" id="PF13679">
    <property type="entry name" value="Methyltransf_32"/>
    <property type="match status" value="1"/>
</dbReference>
<proteinExistence type="predicted"/>
<evidence type="ECO:0000259" key="1">
    <source>
        <dbReference type="Pfam" id="PF13679"/>
    </source>
</evidence>
<dbReference type="Proteomes" id="UP001530400">
    <property type="component" value="Unassembled WGS sequence"/>
</dbReference>
<dbReference type="AlphaFoldDB" id="A0ABD3QA28"/>
<sequence length="376" mass="42656">MRRYPSTYNNKNIYISPSSEFFQKLGVNNTADTWIPAWVRCAEIIGGVIDHVVSNSKDESKGCLRLRTIDVGCGEKGFLLYSLHAYLYNKYLTSASGVDSSAISRSRVISVQTQGIDRDPLVLKCNEIARKLGREFESLTYNQQILEANRLKNNLFDADNGLSFNSTEGMATLDVLVATHFCDTLTDDAIWFGITRNVDIIVFAPCCYNQLRPYINDDDKNRLITDSMRAMLLDIAGYDVQLLPEKLFSELPDDLLFTAVKRSGNDHDGLSNDKHKCSAFDSLVSMYGVRKHRLATLMGLNLMPPKQKTKHRRNKFKSFSGMPVMHQNNRKKKTTTMFLIRIRFKDQILQQQLGSVHDTRLRFLPGAISKVFNSIG</sequence>
<accession>A0ABD3QA28</accession>
<name>A0ABD3QA28_9STRA</name>
<reference evidence="2 3" key="1">
    <citation type="submission" date="2024-10" db="EMBL/GenBank/DDBJ databases">
        <title>Updated reference genomes for cyclostephanoid diatoms.</title>
        <authorList>
            <person name="Roberts W.R."/>
            <person name="Alverson A.J."/>
        </authorList>
    </citation>
    <scope>NUCLEOTIDE SEQUENCE [LARGE SCALE GENOMIC DNA]</scope>
    <source>
        <strain evidence="2 3">AJA010-31</strain>
    </source>
</reference>
<gene>
    <name evidence="2" type="ORF">ACHAWO_000654</name>
</gene>
<dbReference type="PANTHER" id="PTHR13369:SF3">
    <property type="entry name" value="METHYLTRANSFERASE DOMAIN-CONTAINING PROTEIN"/>
    <property type="match status" value="1"/>
</dbReference>
<organism evidence="2 3">
    <name type="scientific">Cyclotella atomus</name>
    <dbReference type="NCBI Taxonomy" id="382360"/>
    <lineage>
        <taxon>Eukaryota</taxon>
        <taxon>Sar</taxon>
        <taxon>Stramenopiles</taxon>
        <taxon>Ochrophyta</taxon>
        <taxon>Bacillariophyta</taxon>
        <taxon>Coscinodiscophyceae</taxon>
        <taxon>Thalassiosirophycidae</taxon>
        <taxon>Stephanodiscales</taxon>
        <taxon>Stephanodiscaceae</taxon>
        <taxon>Cyclotella</taxon>
    </lineage>
</organism>
<evidence type="ECO:0000313" key="2">
    <source>
        <dbReference type="EMBL" id="KAL3797225.1"/>
    </source>
</evidence>
<evidence type="ECO:0000313" key="3">
    <source>
        <dbReference type="Proteomes" id="UP001530400"/>
    </source>
</evidence>
<protein>
    <recommendedName>
        <fullName evidence="1">Methyltransferase domain-containing protein</fullName>
    </recommendedName>
</protein>
<dbReference type="PANTHER" id="PTHR13369">
    <property type="match status" value="1"/>
</dbReference>
<keyword evidence="3" id="KW-1185">Reference proteome</keyword>
<dbReference type="InterPro" id="IPR025714">
    <property type="entry name" value="Methyltranfer_dom"/>
</dbReference>
<feature type="domain" description="Methyltransferase" evidence="1">
    <location>
        <begin position="50"/>
        <end position="212"/>
    </location>
</feature>
<dbReference type="EMBL" id="JALLPJ020000264">
    <property type="protein sequence ID" value="KAL3797225.1"/>
    <property type="molecule type" value="Genomic_DNA"/>
</dbReference>
<comment type="caution">
    <text evidence="2">The sequence shown here is derived from an EMBL/GenBank/DDBJ whole genome shotgun (WGS) entry which is preliminary data.</text>
</comment>